<dbReference type="OrthoDB" id="824310at2"/>
<proteinExistence type="predicted"/>
<dbReference type="GO" id="GO:0047605">
    <property type="term" value="F:acetolactate decarboxylase activity"/>
    <property type="evidence" value="ECO:0007669"/>
    <property type="project" value="InterPro"/>
</dbReference>
<dbReference type="AlphaFoldDB" id="A0A316E1Y8"/>
<dbReference type="Gene3D" id="3.30.1330.80">
    <property type="entry name" value="Hypothetical protein, similar to alpha- acetolactate decarboxylase, domain 2"/>
    <property type="match status" value="1"/>
</dbReference>
<dbReference type="GO" id="GO:0045151">
    <property type="term" value="P:acetoin biosynthetic process"/>
    <property type="evidence" value="ECO:0007669"/>
    <property type="project" value="InterPro"/>
</dbReference>
<name>A0A316E1Y8_9BACT</name>
<protein>
    <submittedName>
        <fullName evidence="1">Acetolactate decarboxylase</fullName>
    </submittedName>
</protein>
<dbReference type="EMBL" id="QGGO01000015">
    <property type="protein sequence ID" value="PWK24391.1"/>
    <property type="molecule type" value="Genomic_DNA"/>
</dbReference>
<keyword evidence="2" id="KW-1185">Reference proteome</keyword>
<evidence type="ECO:0000313" key="1">
    <source>
        <dbReference type="EMBL" id="PWK24391.1"/>
    </source>
</evidence>
<evidence type="ECO:0000313" key="2">
    <source>
        <dbReference type="Proteomes" id="UP000245489"/>
    </source>
</evidence>
<accession>A0A316E1Y8</accession>
<reference evidence="1 2" key="1">
    <citation type="submission" date="2018-05" db="EMBL/GenBank/DDBJ databases">
        <title>Genomic Encyclopedia of Archaeal and Bacterial Type Strains, Phase II (KMG-II): from individual species to whole genera.</title>
        <authorList>
            <person name="Goeker M."/>
        </authorList>
    </citation>
    <scope>NUCLEOTIDE SEQUENCE [LARGE SCALE GENOMIC DNA]</scope>
    <source>
        <strain evidence="1 2">DSM 22214</strain>
    </source>
</reference>
<organism evidence="1 2">
    <name type="scientific">Arcicella aurantiaca</name>
    <dbReference type="NCBI Taxonomy" id="591202"/>
    <lineage>
        <taxon>Bacteria</taxon>
        <taxon>Pseudomonadati</taxon>
        <taxon>Bacteroidota</taxon>
        <taxon>Cytophagia</taxon>
        <taxon>Cytophagales</taxon>
        <taxon>Flectobacillaceae</taxon>
        <taxon>Arcicella</taxon>
    </lineage>
</organism>
<gene>
    <name evidence="1" type="ORF">LV89_02904</name>
</gene>
<dbReference type="SUPFAM" id="SSF117856">
    <property type="entry name" value="AF0104/ALDC/Ptd012-like"/>
    <property type="match status" value="1"/>
</dbReference>
<comment type="caution">
    <text evidence="1">The sequence shown here is derived from an EMBL/GenBank/DDBJ whole genome shotgun (WGS) entry which is preliminary data.</text>
</comment>
<dbReference type="RefSeq" id="WP_109743622.1">
    <property type="nucleotide sequence ID" value="NZ_QGGO01000015.1"/>
</dbReference>
<sequence length="250" mass="28236">MKRLLSYVLVVFGILPIAAQNPEVKSVGELRKIMHDADLSSKIRLDTLPKENLFAIGVVDSLHGEISIVNGKALISSIKDTFVRTDTTLNHEASMLVYAYVKNWKIITIEQDLNNSEELEVLIKRLASENGVDVTKPFPFMAKTWVKNMSFHVINWQSGMIHTADTHKQFAHELWHSAEIVMLVGFYSENHQGIFTPHNSKMHVHTITSAPLTSGHLETIETFGKISLYFPDNNSTSKITTVEAMKLEEY</sequence>
<dbReference type="Proteomes" id="UP000245489">
    <property type="component" value="Unassembled WGS sequence"/>
</dbReference>